<dbReference type="Proteomes" id="UP001165121">
    <property type="component" value="Unassembled WGS sequence"/>
</dbReference>
<dbReference type="Gene3D" id="3.30.420.10">
    <property type="entry name" value="Ribonuclease H-like superfamily/Ribonuclease H"/>
    <property type="match status" value="1"/>
</dbReference>
<keyword evidence="1" id="KW-0540">Nuclease</keyword>
<evidence type="ECO:0000313" key="11">
    <source>
        <dbReference type="EMBL" id="GMF35418.1"/>
    </source>
</evidence>
<evidence type="ECO:0000256" key="6">
    <source>
        <dbReference type="ARBA" id="ARBA00022908"/>
    </source>
</evidence>
<dbReference type="InterPro" id="IPR012337">
    <property type="entry name" value="RNaseH-like_sf"/>
</dbReference>
<dbReference type="GO" id="GO:0016787">
    <property type="term" value="F:hydrolase activity"/>
    <property type="evidence" value="ECO:0007669"/>
    <property type="project" value="UniProtKB-KW"/>
</dbReference>
<keyword evidence="12" id="KW-1185">Reference proteome</keyword>
<dbReference type="PANTHER" id="PTHR42648:SF11">
    <property type="entry name" value="TRANSPOSON TY4-P GAG-POL POLYPROTEIN"/>
    <property type="match status" value="1"/>
</dbReference>
<evidence type="ECO:0000256" key="9">
    <source>
        <dbReference type="ARBA" id="ARBA00023172"/>
    </source>
</evidence>
<keyword evidence="8" id="KW-0548">Nucleotidyltransferase</keyword>
<keyword evidence="3" id="KW-0255">Endonuclease</keyword>
<evidence type="ECO:0000313" key="12">
    <source>
        <dbReference type="Proteomes" id="UP001165121"/>
    </source>
</evidence>
<dbReference type="PANTHER" id="PTHR42648">
    <property type="entry name" value="TRANSPOSASE, PUTATIVE-RELATED"/>
    <property type="match status" value="1"/>
</dbReference>
<dbReference type="InterPro" id="IPR036397">
    <property type="entry name" value="RNaseH_sf"/>
</dbReference>
<keyword evidence="8" id="KW-0808">Transferase</keyword>
<dbReference type="GO" id="GO:0003676">
    <property type="term" value="F:nucleic acid binding"/>
    <property type="evidence" value="ECO:0007669"/>
    <property type="project" value="InterPro"/>
</dbReference>
<dbReference type="AlphaFoldDB" id="A0A9W6XBW9"/>
<feature type="domain" description="Integrase catalytic" evidence="10">
    <location>
        <begin position="1"/>
        <end position="156"/>
    </location>
</feature>
<name>A0A9W6XBW9_9STRA</name>
<dbReference type="GO" id="GO:0003887">
    <property type="term" value="F:DNA-directed DNA polymerase activity"/>
    <property type="evidence" value="ECO:0007669"/>
    <property type="project" value="UniProtKB-KW"/>
</dbReference>
<dbReference type="OrthoDB" id="124512at2759"/>
<keyword evidence="7" id="KW-0695">RNA-directed DNA polymerase</keyword>
<gene>
    <name evidence="11" type="ORF">Pfra01_000936800</name>
</gene>
<evidence type="ECO:0000256" key="5">
    <source>
        <dbReference type="ARBA" id="ARBA00022842"/>
    </source>
</evidence>
<dbReference type="InterPro" id="IPR001584">
    <property type="entry name" value="Integrase_cat-core"/>
</dbReference>
<organism evidence="11 12">
    <name type="scientific">Phytophthora fragariaefolia</name>
    <dbReference type="NCBI Taxonomy" id="1490495"/>
    <lineage>
        <taxon>Eukaryota</taxon>
        <taxon>Sar</taxon>
        <taxon>Stramenopiles</taxon>
        <taxon>Oomycota</taxon>
        <taxon>Peronosporomycetes</taxon>
        <taxon>Peronosporales</taxon>
        <taxon>Peronosporaceae</taxon>
        <taxon>Phytophthora</taxon>
    </lineage>
</organism>
<dbReference type="GO" id="GO:0004519">
    <property type="term" value="F:endonuclease activity"/>
    <property type="evidence" value="ECO:0007669"/>
    <property type="project" value="UniProtKB-KW"/>
</dbReference>
<keyword evidence="6" id="KW-0229">DNA integration</keyword>
<sequence>MDVWGPYPVASYSGMRYFALFVDEASRFSTLFLMKERTDVYAKFKFYYERVKTQLKIRMKELRCDNAKELLVLGEKIKRNYGMECSLTVKHTPEQNGVAERMIRTIILRTRCLLEHFGLPKQMWAEAAVTAAYCVNILPNKRNGMQVPYAVWFRVTPA</sequence>
<dbReference type="GO" id="GO:0003964">
    <property type="term" value="F:RNA-directed DNA polymerase activity"/>
    <property type="evidence" value="ECO:0007669"/>
    <property type="project" value="UniProtKB-KW"/>
</dbReference>
<evidence type="ECO:0000256" key="3">
    <source>
        <dbReference type="ARBA" id="ARBA00022759"/>
    </source>
</evidence>
<protein>
    <submittedName>
        <fullName evidence="11">Unnamed protein product</fullName>
    </submittedName>
</protein>
<proteinExistence type="predicted"/>
<comment type="caution">
    <text evidence="11">The sequence shown here is derived from an EMBL/GenBank/DDBJ whole genome shotgun (WGS) entry which is preliminary data.</text>
</comment>
<dbReference type="PROSITE" id="PS50994">
    <property type="entry name" value="INTEGRASE"/>
    <property type="match status" value="1"/>
</dbReference>
<keyword evidence="2" id="KW-0479">Metal-binding</keyword>
<dbReference type="InterPro" id="IPR039537">
    <property type="entry name" value="Retrotran_Ty1/copia-like"/>
</dbReference>
<evidence type="ECO:0000259" key="10">
    <source>
        <dbReference type="PROSITE" id="PS50994"/>
    </source>
</evidence>
<evidence type="ECO:0000256" key="1">
    <source>
        <dbReference type="ARBA" id="ARBA00022722"/>
    </source>
</evidence>
<keyword evidence="8" id="KW-0239">DNA-directed DNA polymerase</keyword>
<evidence type="ECO:0000256" key="2">
    <source>
        <dbReference type="ARBA" id="ARBA00022723"/>
    </source>
</evidence>
<evidence type="ECO:0000256" key="4">
    <source>
        <dbReference type="ARBA" id="ARBA00022801"/>
    </source>
</evidence>
<dbReference type="SUPFAM" id="SSF53098">
    <property type="entry name" value="Ribonuclease H-like"/>
    <property type="match status" value="1"/>
</dbReference>
<evidence type="ECO:0000256" key="8">
    <source>
        <dbReference type="ARBA" id="ARBA00022932"/>
    </source>
</evidence>
<accession>A0A9W6XBW9</accession>
<keyword evidence="4" id="KW-0378">Hydrolase</keyword>
<evidence type="ECO:0000256" key="7">
    <source>
        <dbReference type="ARBA" id="ARBA00022918"/>
    </source>
</evidence>
<dbReference type="GO" id="GO:0015074">
    <property type="term" value="P:DNA integration"/>
    <property type="evidence" value="ECO:0007669"/>
    <property type="project" value="UniProtKB-KW"/>
</dbReference>
<keyword evidence="5" id="KW-0460">Magnesium</keyword>
<dbReference type="GO" id="GO:0006310">
    <property type="term" value="P:DNA recombination"/>
    <property type="evidence" value="ECO:0007669"/>
    <property type="project" value="UniProtKB-KW"/>
</dbReference>
<reference evidence="11" key="1">
    <citation type="submission" date="2023-04" db="EMBL/GenBank/DDBJ databases">
        <title>Phytophthora fragariaefolia NBRC 109709.</title>
        <authorList>
            <person name="Ichikawa N."/>
            <person name="Sato H."/>
            <person name="Tonouchi N."/>
        </authorList>
    </citation>
    <scope>NUCLEOTIDE SEQUENCE</scope>
    <source>
        <strain evidence="11">NBRC 109709</strain>
    </source>
</reference>
<dbReference type="GO" id="GO:0046872">
    <property type="term" value="F:metal ion binding"/>
    <property type="evidence" value="ECO:0007669"/>
    <property type="project" value="UniProtKB-KW"/>
</dbReference>
<dbReference type="EMBL" id="BSXT01000870">
    <property type="protein sequence ID" value="GMF35418.1"/>
    <property type="molecule type" value="Genomic_DNA"/>
</dbReference>
<keyword evidence="9" id="KW-0233">DNA recombination</keyword>